<organism evidence="3 4">
    <name type="scientific">Mesobacillus campisalis</name>
    <dbReference type="NCBI Taxonomy" id="1408103"/>
    <lineage>
        <taxon>Bacteria</taxon>
        <taxon>Bacillati</taxon>
        <taxon>Bacillota</taxon>
        <taxon>Bacilli</taxon>
        <taxon>Bacillales</taxon>
        <taxon>Bacillaceae</taxon>
        <taxon>Mesobacillus</taxon>
    </lineage>
</organism>
<dbReference type="SUPFAM" id="SSF49785">
    <property type="entry name" value="Galactose-binding domain-like"/>
    <property type="match status" value="1"/>
</dbReference>
<dbReference type="NCBIfam" id="TIGR00976">
    <property type="entry name" value="CocE_NonD"/>
    <property type="match status" value="1"/>
</dbReference>
<keyword evidence="1" id="KW-0378">Hydrolase</keyword>
<dbReference type="Pfam" id="PF08530">
    <property type="entry name" value="PepX_C"/>
    <property type="match status" value="1"/>
</dbReference>
<dbReference type="PANTHER" id="PTHR43056">
    <property type="entry name" value="PEPTIDASE S9 PROLYL OLIGOPEPTIDASE"/>
    <property type="match status" value="1"/>
</dbReference>
<dbReference type="InterPro" id="IPR005674">
    <property type="entry name" value="CocE/Ser_esterase"/>
</dbReference>
<dbReference type="SUPFAM" id="SSF53474">
    <property type="entry name" value="alpha/beta-Hydrolases"/>
    <property type="match status" value="1"/>
</dbReference>
<comment type="caution">
    <text evidence="3">The sequence shown here is derived from an EMBL/GenBank/DDBJ whole genome shotgun (WGS) entry which is preliminary data.</text>
</comment>
<dbReference type="AlphaFoldDB" id="A0A0M2STT1"/>
<dbReference type="InterPro" id="IPR050585">
    <property type="entry name" value="Xaa-Pro_dipeptidyl-ppase/CocE"/>
</dbReference>
<dbReference type="InterPro" id="IPR013736">
    <property type="entry name" value="Xaa-Pro_dipept_C"/>
</dbReference>
<dbReference type="Gene3D" id="2.60.120.260">
    <property type="entry name" value="Galactose-binding domain-like"/>
    <property type="match status" value="1"/>
</dbReference>
<keyword evidence="4" id="KW-1185">Reference proteome</keyword>
<dbReference type="Gene3D" id="3.40.50.1820">
    <property type="entry name" value="alpha/beta hydrolase"/>
    <property type="match status" value="1"/>
</dbReference>
<feature type="domain" description="Xaa-Pro dipeptidyl-peptidase C-terminal" evidence="2">
    <location>
        <begin position="305"/>
        <end position="561"/>
    </location>
</feature>
<evidence type="ECO:0000256" key="1">
    <source>
        <dbReference type="ARBA" id="ARBA00022801"/>
    </source>
</evidence>
<dbReference type="Proteomes" id="UP000034166">
    <property type="component" value="Unassembled WGS sequence"/>
</dbReference>
<reference evidence="3 4" key="1">
    <citation type="submission" date="2015-04" db="EMBL/GenBank/DDBJ databases">
        <title>Taxonomic description and genome sequence of Bacillus campisalis sp. nov., a novel member of the genus Bacillus isolated from solar saltern.</title>
        <authorList>
            <person name="Mathan Kumar R."/>
            <person name="Kaur G."/>
            <person name="Kumar A."/>
            <person name="Singh N.K."/>
            <person name="Kaur N."/>
            <person name="Kumar N."/>
            <person name="Mayilraj S."/>
        </authorList>
    </citation>
    <scope>NUCLEOTIDE SEQUENCE [LARGE SCALE GENOMIC DNA]</scope>
    <source>
        <strain evidence="3 4">SA2-6</strain>
    </source>
</reference>
<dbReference type="PATRIC" id="fig|1408103.3.peg.4332"/>
<accession>A0A0M2STT1</accession>
<dbReference type="InterPro" id="IPR029058">
    <property type="entry name" value="AB_hydrolase_fold"/>
</dbReference>
<dbReference type="InterPro" id="IPR000383">
    <property type="entry name" value="Xaa-Pro-like_dom"/>
</dbReference>
<dbReference type="GO" id="GO:0008239">
    <property type="term" value="F:dipeptidyl-peptidase activity"/>
    <property type="evidence" value="ECO:0007669"/>
    <property type="project" value="InterPro"/>
</dbReference>
<name>A0A0M2STT1_9BACI</name>
<proteinExistence type="predicted"/>
<dbReference type="EMBL" id="LAYY01000032">
    <property type="protein sequence ID" value="KKK36382.1"/>
    <property type="molecule type" value="Genomic_DNA"/>
</dbReference>
<gene>
    <name evidence="3" type="ORF">WQ57_19570</name>
</gene>
<evidence type="ECO:0000313" key="4">
    <source>
        <dbReference type="Proteomes" id="UP000034166"/>
    </source>
</evidence>
<dbReference type="PANTHER" id="PTHR43056:SF10">
    <property type="entry name" value="COCE_NOND FAMILY, PUTATIVE (AFU_ORTHOLOGUE AFUA_7G00600)-RELATED"/>
    <property type="match status" value="1"/>
</dbReference>
<dbReference type="Pfam" id="PF02129">
    <property type="entry name" value="Peptidase_S15"/>
    <property type="match status" value="1"/>
</dbReference>
<evidence type="ECO:0000259" key="2">
    <source>
        <dbReference type="SMART" id="SM00939"/>
    </source>
</evidence>
<dbReference type="OrthoDB" id="319764at2"/>
<dbReference type="InterPro" id="IPR008979">
    <property type="entry name" value="Galactose-bd-like_sf"/>
</dbReference>
<dbReference type="Gene3D" id="1.10.3020.10">
    <property type="entry name" value="alpha-amino acid ester hydrolase ( Helical cap domain)"/>
    <property type="match status" value="1"/>
</dbReference>
<dbReference type="SMART" id="SM00939">
    <property type="entry name" value="PepX_C"/>
    <property type="match status" value="1"/>
</dbReference>
<evidence type="ECO:0000313" key="3">
    <source>
        <dbReference type="EMBL" id="KKK36382.1"/>
    </source>
</evidence>
<protein>
    <submittedName>
        <fullName evidence="3">Peptidase S15</fullName>
    </submittedName>
</protein>
<sequence>MKKLVFNIKDSGKRRIKTEFPRELKKLENIWIPMSDGAKLAAHIWLPVDAEVNPVPAILEYLPYRKNDFTAIRDSVRHPYFAGHGYASIRVDIRGAGDSDGILLDEYLKQEQDDALDVLSWIARQPWSTGGVGMIGKSWGGFNGLQVAARNHPALKTIITLCSTDDRYADDVHYRGGNLLASDMLWWASTMFAYNARPQDPAVVGDSWRENWLDRLENTPPFVEEWVRHQRRDEYWKHGSICEDYSDIQIPVFAVGGWQDGYTDSIFRLLEYLPKESKGLIGPWAHEYPEVATPEPAIGFLQEALRWYDHWLKGIDTGIMDEPKLISYIQESERPAVTYEERPGKWVADPSWPSPYVNSENWYPAKGSISKEVPQGDDILVPSVQEHGLYYGVFCPFGQPGDLPADQRLENGKAVVFTSAPLTEKLELLGHPIFHAELAANQEDALITVRLMDKAPTGESTLISYGMLNLTHRNSHEHPEKLEPGRKYKVEVKLDSLGQEIPAGHQLEIAVSPTYWPSAWPSPKPVDLTLYFGEATFMELPVRTPHEEDQDWGHFDAPETAQVMEREILRKEERTREISYNPIEGVWTIADFSDEGERRLPSNGIRHGSKNKNTWSIKENDPLSAYNRCEWELTLGRDDWNITLETDSEMWSDETKFYLVNKLTAYEGEKKVFHKTWKAGIDRDHV</sequence>